<reference evidence="11" key="2">
    <citation type="journal article" date="2023" name="IMA Fungus">
        <title>Comparative genomic study of the Penicillium genus elucidates a diverse pangenome and 15 lateral gene transfer events.</title>
        <authorList>
            <person name="Petersen C."/>
            <person name="Sorensen T."/>
            <person name="Nielsen M.R."/>
            <person name="Sondergaard T.E."/>
            <person name="Sorensen J.L."/>
            <person name="Fitzpatrick D.A."/>
            <person name="Frisvad J.C."/>
            <person name="Nielsen K.L."/>
        </authorList>
    </citation>
    <scope>NUCLEOTIDE SEQUENCE</scope>
    <source>
        <strain evidence="11">IBT 16125</strain>
    </source>
</reference>
<name>A0AAD6C8F3_9EURO</name>
<dbReference type="GeneID" id="81598817"/>
<dbReference type="NCBIfam" id="TIGR00727">
    <property type="entry name" value="ISP4_OPT"/>
    <property type="match status" value="1"/>
</dbReference>
<evidence type="ECO:0000256" key="2">
    <source>
        <dbReference type="ARBA" id="ARBA00008807"/>
    </source>
</evidence>
<keyword evidence="12" id="KW-1185">Reference proteome</keyword>
<feature type="transmembrane region" description="Helical" evidence="10">
    <location>
        <begin position="947"/>
        <end position="966"/>
    </location>
</feature>
<evidence type="ECO:0000256" key="5">
    <source>
        <dbReference type="ARBA" id="ARBA00022856"/>
    </source>
</evidence>
<keyword evidence="5" id="KW-0571">Peptide transport</keyword>
<feature type="transmembrane region" description="Helical" evidence="10">
    <location>
        <begin position="1023"/>
        <end position="1047"/>
    </location>
</feature>
<feature type="transmembrane region" description="Helical" evidence="10">
    <location>
        <begin position="986"/>
        <end position="1011"/>
    </location>
</feature>
<comment type="caution">
    <text evidence="11">The sequence shown here is derived from an EMBL/GenBank/DDBJ whole genome shotgun (WGS) entry which is preliminary data.</text>
</comment>
<keyword evidence="4 10" id="KW-0812">Transmembrane</keyword>
<feature type="compositionally biased region" description="Basic and acidic residues" evidence="9">
    <location>
        <begin position="108"/>
        <end position="125"/>
    </location>
</feature>
<dbReference type="Proteomes" id="UP001213681">
    <property type="component" value="Unassembled WGS sequence"/>
</dbReference>
<gene>
    <name evidence="11" type="ORF">N7458_005192</name>
</gene>
<feature type="transmembrane region" description="Helical" evidence="10">
    <location>
        <begin position="483"/>
        <end position="502"/>
    </location>
</feature>
<dbReference type="EMBL" id="JAPVEA010000005">
    <property type="protein sequence ID" value="KAJ5454236.1"/>
    <property type="molecule type" value="Genomic_DNA"/>
</dbReference>
<keyword evidence="6" id="KW-0653">Protein transport</keyword>
<evidence type="ECO:0000313" key="11">
    <source>
        <dbReference type="EMBL" id="KAJ5454236.1"/>
    </source>
</evidence>
<dbReference type="InterPro" id="IPR004648">
    <property type="entry name" value="Oligpept_transpt"/>
</dbReference>
<feature type="compositionally biased region" description="Basic and acidic residues" evidence="9">
    <location>
        <begin position="89"/>
        <end position="101"/>
    </location>
</feature>
<dbReference type="RefSeq" id="XP_056767192.1">
    <property type="nucleotide sequence ID" value="XM_056908574.1"/>
</dbReference>
<accession>A0AAD6C8F3</accession>
<feature type="compositionally biased region" description="Acidic residues" evidence="9">
    <location>
        <begin position="179"/>
        <end position="189"/>
    </location>
</feature>
<dbReference type="GO" id="GO:0035673">
    <property type="term" value="F:oligopeptide transmembrane transporter activity"/>
    <property type="evidence" value="ECO:0007669"/>
    <property type="project" value="InterPro"/>
</dbReference>
<feature type="compositionally biased region" description="Basic residues" evidence="9">
    <location>
        <begin position="226"/>
        <end position="244"/>
    </location>
</feature>
<feature type="transmembrane region" description="Helical" evidence="10">
    <location>
        <begin position="797"/>
        <end position="817"/>
    </location>
</feature>
<evidence type="ECO:0000256" key="1">
    <source>
        <dbReference type="ARBA" id="ARBA00004141"/>
    </source>
</evidence>
<sequence length="1084" mass="121925">MDFVGCGAAPPQSHHSTPPISRDQPDLHCRKLHHPRLTRLRARLLHGLTPKKLPIPHCGPSAVTTAAIPLQTRKRTCPPSPRGQELPAESDRVDDPDSDVSHEEDDYDSHTHTHTDPEQDHRRPDNGSSDPDEPLELTPPDDSKSLAQHFWVFMSRAPLLRTSPALGSSSYGGVRIPQDESDDNDDNDSDVAARHDKPTREWSPGRLQRASFDSSAEGPSSDALQQRRRLSKSKQSHSSGRRRSSALYTEGHKRRPSSATSDVGMGADSKYSFATGLAVPGNPVMQETPVSSPYMTTDDEDVLDIDDENTKPFDEDPPDNSPYAQVRATVPATDDITLSVNSNQPFFSLRYPSVAITPIIALVLVHPLGKFWDVLLKRTDDPIEVFENGTLDHRESLSDDIDAPNPTLPTRIRLWLAQGRWNEKEHACVYISSNVSFGFAFATDVIVEQHKFYQQEVPILYQLLLIISTQVLGYAFAGLTRRFLVRPSAMIWPGTLMSTAMFSTMHKTANKKANGWSISRYKFFILVWAGTFVWYFVPGLLMPALSYFNVVTWFAPKNVVVSNLFGVASGLGMLPLTFDWAQIAYIGSPLLTPWWAAANIVTGLVVVIWIIAPILYYKNVLFSSYMPILSAAVFDNTGHPYNVSRILTPDFLFDQKAYEDYSPVYLPITYVLSYGVQFAALTSLVTHTICWYGKDILHQTRKAFEERTDVPDFETYQPLRTENGHGSPRRHGREASRVSSHDPSRELPLGMEDVHCRLMRRYKDAPLTWYLIVLVTMLVIATYTVEHYPVHLPWYGLFLALLITSVFFIPVGIIMAVTNQHSSLYLICQLLCGIVFPGRPVANMIFVTYSYISSAQGIKFSSDLKLGHYMKIPPRILFSVQMVATLVSSLTQIGVLNWMFSYIPGICTPQALNGFNCPIARVHFNGSILWGVVGPQRFFGPGGLYRPLVWAFLIGAAAPLTAWILGRRSKKNFWRKVNFPILFGSLSWIPPATGLNFSVWALVCFVFNYVIRRRRTAWWEKYAMTLSAALDSGLAFAVLVVFFFLIYPGWVDGFKWWGTEIYKQGCDWIACPYKRLEPGQKFGE</sequence>
<dbReference type="PANTHER" id="PTHR22601">
    <property type="entry name" value="ISP4 LIKE PROTEIN"/>
    <property type="match status" value="1"/>
</dbReference>
<feature type="region of interest" description="Disordered" evidence="9">
    <location>
        <begin position="716"/>
        <end position="746"/>
    </location>
</feature>
<feature type="region of interest" description="Disordered" evidence="9">
    <location>
        <begin position="50"/>
        <end position="143"/>
    </location>
</feature>
<feature type="region of interest" description="Disordered" evidence="9">
    <location>
        <begin position="277"/>
        <end position="298"/>
    </location>
</feature>
<dbReference type="NCBIfam" id="TIGR00728">
    <property type="entry name" value="OPT_sfam"/>
    <property type="match status" value="1"/>
</dbReference>
<feature type="transmembrane region" description="Helical" evidence="10">
    <location>
        <begin position="872"/>
        <end position="896"/>
    </location>
</feature>
<feature type="compositionally biased region" description="Basic and acidic residues" evidence="9">
    <location>
        <begin position="733"/>
        <end position="745"/>
    </location>
</feature>
<feature type="compositionally biased region" description="Basic and acidic residues" evidence="9">
    <location>
        <begin position="191"/>
        <end position="200"/>
    </location>
</feature>
<evidence type="ECO:0000256" key="4">
    <source>
        <dbReference type="ARBA" id="ARBA00022692"/>
    </source>
</evidence>
<evidence type="ECO:0000256" key="10">
    <source>
        <dbReference type="SAM" id="Phobius"/>
    </source>
</evidence>
<dbReference type="GO" id="GO:0015031">
    <property type="term" value="P:protein transport"/>
    <property type="evidence" value="ECO:0007669"/>
    <property type="project" value="UniProtKB-KW"/>
</dbReference>
<dbReference type="AlphaFoldDB" id="A0AAD6C8F3"/>
<comment type="subcellular location">
    <subcellularLocation>
        <location evidence="1">Membrane</location>
        <topology evidence="1">Multi-pass membrane protein</topology>
    </subcellularLocation>
</comment>
<evidence type="ECO:0000256" key="8">
    <source>
        <dbReference type="ARBA" id="ARBA00023136"/>
    </source>
</evidence>
<protein>
    <submittedName>
        <fullName evidence="11">Uncharacterized protein</fullName>
    </submittedName>
</protein>
<feature type="transmembrane region" description="Helical" evidence="10">
    <location>
        <begin position="459"/>
        <end position="477"/>
    </location>
</feature>
<feature type="transmembrane region" description="Helical" evidence="10">
    <location>
        <begin position="767"/>
        <end position="785"/>
    </location>
</feature>
<evidence type="ECO:0000256" key="6">
    <source>
        <dbReference type="ARBA" id="ARBA00022927"/>
    </source>
</evidence>
<proteinExistence type="inferred from homology"/>
<feature type="transmembrane region" description="Helical" evidence="10">
    <location>
        <begin position="824"/>
        <end position="852"/>
    </location>
</feature>
<organism evidence="11 12">
    <name type="scientific">Penicillium daleae</name>
    <dbReference type="NCBI Taxonomy" id="63821"/>
    <lineage>
        <taxon>Eukaryota</taxon>
        <taxon>Fungi</taxon>
        <taxon>Dikarya</taxon>
        <taxon>Ascomycota</taxon>
        <taxon>Pezizomycotina</taxon>
        <taxon>Eurotiomycetes</taxon>
        <taxon>Eurotiomycetidae</taxon>
        <taxon>Eurotiales</taxon>
        <taxon>Aspergillaceae</taxon>
        <taxon>Penicillium</taxon>
    </lineage>
</organism>
<evidence type="ECO:0000256" key="3">
    <source>
        <dbReference type="ARBA" id="ARBA00022448"/>
    </source>
</evidence>
<feature type="transmembrane region" description="Helical" evidence="10">
    <location>
        <begin position="593"/>
        <end position="617"/>
    </location>
</feature>
<keyword evidence="8 10" id="KW-0472">Membrane</keyword>
<feature type="region of interest" description="Disordered" evidence="9">
    <location>
        <begin position="161"/>
        <end position="265"/>
    </location>
</feature>
<dbReference type="Pfam" id="PF03169">
    <property type="entry name" value="OPT"/>
    <property type="match status" value="1"/>
</dbReference>
<dbReference type="GO" id="GO:0016020">
    <property type="term" value="C:membrane"/>
    <property type="evidence" value="ECO:0007669"/>
    <property type="project" value="UniProtKB-SubCell"/>
</dbReference>
<dbReference type="InterPro" id="IPR004813">
    <property type="entry name" value="OPT"/>
</dbReference>
<feature type="transmembrane region" description="Helical" evidence="10">
    <location>
        <begin position="560"/>
        <end position="581"/>
    </location>
</feature>
<feature type="compositionally biased region" description="Polar residues" evidence="9">
    <location>
        <begin position="211"/>
        <end position="224"/>
    </location>
</feature>
<evidence type="ECO:0000256" key="9">
    <source>
        <dbReference type="SAM" id="MobiDB-lite"/>
    </source>
</evidence>
<feature type="transmembrane region" description="Helical" evidence="10">
    <location>
        <begin position="523"/>
        <end position="548"/>
    </location>
</feature>
<keyword evidence="7 10" id="KW-1133">Transmembrane helix</keyword>
<keyword evidence="3" id="KW-0813">Transport</keyword>
<reference evidence="11" key="1">
    <citation type="submission" date="2022-12" db="EMBL/GenBank/DDBJ databases">
        <authorList>
            <person name="Petersen C."/>
        </authorList>
    </citation>
    <scope>NUCLEOTIDE SEQUENCE</scope>
    <source>
        <strain evidence="11">IBT 16125</strain>
    </source>
</reference>
<comment type="similarity">
    <text evidence="2">Belongs to the oligopeptide OPT transporter family.</text>
</comment>
<evidence type="ECO:0000256" key="7">
    <source>
        <dbReference type="ARBA" id="ARBA00022989"/>
    </source>
</evidence>
<feature type="region of interest" description="Disordered" evidence="9">
    <location>
        <begin position="1"/>
        <end position="27"/>
    </location>
</feature>
<evidence type="ECO:0000313" key="12">
    <source>
        <dbReference type="Proteomes" id="UP001213681"/>
    </source>
</evidence>